<accession>A0A1Z5IG58</accession>
<evidence type="ECO:0000313" key="2">
    <source>
        <dbReference type="EMBL" id="GAX00401.1"/>
    </source>
</evidence>
<evidence type="ECO:0000313" key="3">
    <source>
        <dbReference type="Proteomes" id="UP000198402"/>
    </source>
</evidence>
<dbReference type="Proteomes" id="UP000198402">
    <property type="component" value="Unassembled WGS sequence"/>
</dbReference>
<dbReference type="AlphaFoldDB" id="A0A1Z5IG58"/>
<dbReference type="RefSeq" id="WP_089136166.1">
    <property type="nucleotide sequence ID" value="NZ_BCMG01000002.1"/>
</dbReference>
<name>A0A1Z5IG58_9LACO</name>
<comment type="caution">
    <text evidence="2">The sequence shown here is derived from an EMBL/GenBank/DDBJ whole genome shotgun (WGS) entry which is preliminary data.</text>
</comment>
<comment type="similarity">
    <text evidence="1">Belongs to the phD/YefM antitoxin family.</text>
</comment>
<protein>
    <submittedName>
        <fullName evidence="2">Uncharacterized protein</fullName>
    </submittedName>
</protein>
<dbReference type="OrthoDB" id="2286709at2"/>
<dbReference type="InterPro" id="IPR036165">
    <property type="entry name" value="YefM-like_sf"/>
</dbReference>
<gene>
    <name evidence="2" type="ORF">IWT126_00416</name>
</gene>
<sequence>MDFFDTANSLAPMYLTYSGLIRHDEREELPYQMYIPVIDHTVAGQSVYDVVTRGREMIGALLMEKVMDGEDIPESEATLPQGDADEMPTFINVELDRFKHLIAPKESVIRPINALKQPKRILSQVYDFQPVFITEDGIGRYVVVTVRDYDMFQNAIGMMLDKQDIEDALEEE</sequence>
<dbReference type="EMBL" id="BCMG01000002">
    <property type="protein sequence ID" value="GAX00401.1"/>
    <property type="molecule type" value="Genomic_DNA"/>
</dbReference>
<keyword evidence="3" id="KW-1185">Reference proteome</keyword>
<organism evidence="2 3">
    <name type="scientific">Secundilactobacillus silagei JCM 19001</name>
    <dbReference type="NCBI Taxonomy" id="1302250"/>
    <lineage>
        <taxon>Bacteria</taxon>
        <taxon>Bacillati</taxon>
        <taxon>Bacillota</taxon>
        <taxon>Bacilli</taxon>
        <taxon>Lactobacillales</taxon>
        <taxon>Lactobacillaceae</taxon>
        <taxon>Secundilactobacillus</taxon>
    </lineage>
</organism>
<proteinExistence type="inferred from homology"/>
<evidence type="ECO:0000256" key="1">
    <source>
        <dbReference type="ARBA" id="ARBA00009981"/>
    </source>
</evidence>
<dbReference type="SUPFAM" id="SSF143120">
    <property type="entry name" value="YefM-like"/>
    <property type="match status" value="1"/>
</dbReference>
<reference evidence="2 3" key="1">
    <citation type="submission" date="2015-11" db="EMBL/GenBank/DDBJ databases">
        <title>Draft genome sequences of new species of the genus Lactobacillus isolated from orchardgrass silage.</title>
        <authorList>
            <person name="Tohno M."/>
            <person name="Tanizawa Y."/>
            <person name="Arita M."/>
        </authorList>
    </citation>
    <scope>NUCLEOTIDE SEQUENCE [LARGE SCALE GENOMIC DNA]</scope>
    <source>
        <strain evidence="2 3">IWT126</strain>
    </source>
</reference>